<evidence type="ECO:0000256" key="13">
    <source>
        <dbReference type="ARBA" id="ARBA00023136"/>
    </source>
</evidence>
<evidence type="ECO:0000256" key="15">
    <source>
        <dbReference type="ARBA" id="ARBA00023277"/>
    </source>
</evidence>
<keyword evidence="16" id="KW-0170">Cobalt</keyword>
<feature type="region of interest" description="Disordered" evidence="22">
    <location>
        <begin position="202"/>
        <end position="221"/>
    </location>
</feature>
<dbReference type="InterPro" id="IPR002509">
    <property type="entry name" value="NODB_dom"/>
</dbReference>
<dbReference type="PANTHER" id="PTHR10587:SF98">
    <property type="entry name" value="CHITIN DEACETYLASE"/>
    <property type="match status" value="1"/>
</dbReference>
<keyword evidence="12" id="KW-0146">Chitin degradation</keyword>
<feature type="domain" description="NodB homology" evidence="23">
    <location>
        <begin position="253"/>
        <end position="443"/>
    </location>
</feature>
<name>A0A0M9VMN0_9BASI</name>
<dbReference type="EC" id="3.5.1.41" evidence="20"/>
<keyword evidence="5" id="KW-1003">Cell membrane</keyword>
<dbReference type="SUPFAM" id="SSF88713">
    <property type="entry name" value="Glycoside hydrolase/deacetylase"/>
    <property type="match status" value="2"/>
</dbReference>
<evidence type="ECO:0000256" key="22">
    <source>
        <dbReference type="SAM" id="MobiDB-lite"/>
    </source>
</evidence>
<keyword evidence="18" id="KW-0961">Cell wall biogenesis/degradation</keyword>
<dbReference type="Gene3D" id="3.20.20.370">
    <property type="entry name" value="Glycoside hydrolase/deacetylase"/>
    <property type="match status" value="2"/>
</dbReference>
<dbReference type="PANTHER" id="PTHR10587">
    <property type="entry name" value="GLYCOSYL TRANSFERASE-RELATED"/>
    <property type="match status" value="1"/>
</dbReference>
<protein>
    <recommendedName>
        <fullName evidence="20">chitin deacetylase</fullName>
        <ecNumber evidence="20">3.5.1.41</ecNumber>
    </recommendedName>
</protein>
<comment type="catalytic activity">
    <reaction evidence="21">
        <text>[(1-&gt;4)-N-acetyl-beta-D-glucosaminyl](n) + n H2O = chitosan + n acetate</text>
        <dbReference type="Rhea" id="RHEA:10464"/>
        <dbReference type="Rhea" id="RHEA-COMP:9593"/>
        <dbReference type="Rhea" id="RHEA-COMP:9597"/>
        <dbReference type="ChEBI" id="CHEBI:15377"/>
        <dbReference type="ChEBI" id="CHEBI:17029"/>
        <dbReference type="ChEBI" id="CHEBI:30089"/>
        <dbReference type="ChEBI" id="CHEBI:57704"/>
        <dbReference type="EC" id="3.5.1.41"/>
    </reaction>
    <physiologicalReaction direction="left-to-right" evidence="21">
        <dbReference type="Rhea" id="RHEA:10465"/>
    </physiologicalReaction>
</comment>
<evidence type="ECO:0000313" key="25">
    <source>
        <dbReference type="Proteomes" id="UP000037751"/>
    </source>
</evidence>
<comment type="caution">
    <text evidence="24">The sequence shown here is derived from an EMBL/GenBank/DDBJ whole genome shotgun (WGS) entry which is preliminary data.</text>
</comment>
<dbReference type="RefSeq" id="XP_017990047.1">
    <property type="nucleotide sequence ID" value="XM_018134824.1"/>
</dbReference>
<dbReference type="GO" id="GO:0098552">
    <property type="term" value="C:side of membrane"/>
    <property type="evidence" value="ECO:0007669"/>
    <property type="project" value="UniProtKB-KW"/>
</dbReference>
<evidence type="ECO:0000256" key="3">
    <source>
        <dbReference type="ARBA" id="ARBA00004609"/>
    </source>
</evidence>
<organism evidence="24 25">
    <name type="scientific">Malassezia pachydermatis</name>
    <dbReference type="NCBI Taxonomy" id="77020"/>
    <lineage>
        <taxon>Eukaryota</taxon>
        <taxon>Fungi</taxon>
        <taxon>Dikarya</taxon>
        <taxon>Basidiomycota</taxon>
        <taxon>Ustilaginomycotina</taxon>
        <taxon>Malasseziomycetes</taxon>
        <taxon>Malasseziales</taxon>
        <taxon>Malasseziaceae</taxon>
        <taxon>Malassezia</taxon>
    </lineage>
</organism>
<dbReference type="STRING" id="77020.A0A0M9VMN0"/>
<dbReference type="GO" id="GO:0071555">
    <property type="term" value="P:cell wall organization"/>
    <property type="evidence" value="ECO:0007669"/>
    <property type="project" value="UniProtKB-KW"/>
</dbReference>
<comment type="cofactor">
    <cofactor evidence="1">
        <name>Co(2+)</name>
        <dbReference type="ChEBI" id="CHEBI:48828"/>
    </cofactor>
</comment>
<keyword evidence="8" id="KW-0336">GPI-anchor</keyword>
<keyword evidence="10" id="KW-0732">Signal</keyword>
<evidence type="ECO:0000256" key="20">
    <source>
        <dbReference type="ARBA" id="ARBA00024056"/>
    </source>
</evidence>
<proteinExistence type="inferred from homology"/>
<dbReference type="GO" id="GO:0005886">
    <property type="term" value="C:plasma membrane"/>
    <property type="evidence" value="ECO:0007669"/>
    <property type="project" value="UniProtKB-SubCell"/>
</dbReference>
<evidence type="ECO:0000256" key="21">
    <source>
        <dbReference type="ARBA" id="ARBA00048494"/>
    </source>
</evidence>
<evidence type="ECO:0000256" key="11">
    <source>
        <dbReference type="ARBA" id="ARBA00022801"/>
    </source>
</evidence>
<evidence type="ECO:0000256" key="9">
    <source>
        <dbReference type="ARBA" id="ARBA00022723"/>
    </source>
</evidence>
<feature type="domain" description="NodB homology" evidence="23">
    <location>
        <begin position="1"/>
        <end position="131"/>
    </location>
</feature>
<evidence type="ECO:0000256" key="6">
    <source>
        <dbReference type="ARBA" id="ARBA00022512"/>
    </source>
</evidence>
<evidence type="ECO:0000256" key="2">
    <source>
        <dbReference type="ARBA" id="ARBA00004191"/>
    </source>
</evidence>
<evidence type="ECO:0000256" key="10">
    <source>
        <dbReference type="ARBA" id="ARBA00022729"/>
    </source>
</evidence>
<dbReference type="FunFam" id="3.20.20.370:FF:000004">
    <property type="entry name" value="Related to Chitin deacetylase"/>
    <property type="match status" value="1"/>
</dbReference>
<keyword evidence="14" id="KW-0325">Glycoprotein</keyword>
<keyword evidence="17" id="KW-0449">Lipoprotein</keyword>
<keyword evidence="15" id="KW-0119">Carbohydrate metabolism</keyword>
<evidence type="ECO:0000256" key="16">
    <source>
        <dbReference type="ARBA" id="ARBA00023285"/>
    </source>
</evidence>
<dbReference type="InterPro" id="IPR050248">
    <property type="entry name" value="Polysacc_deacetylase_ArnD"/>
</dbReference>
<dbReference type="GeneID" id="28726699"/>
<dbReference type="AlphaFoldDB" id="A0A0M9VMN0"/>
<dbReference type="Pfam" id="PF01522">
    <property type="entry name" value="Polysacc_deac_1"/>
    <property type="match status" value="1"/>
</dbReference>
<evidence type="ECO:0000256" key="1">
    <source>
        <dbReference type="ARBA" id="ARBA00001941"/>
    </source>
</evidence>
<keyword evidence="13" id="KW-0472">Membrane</keyword>
<keyword evidence="9" id="KW-0479">Metal-binding</keyword>
<keyword evidence="25" id="KW-1185">Reference proteome</keyword>
<evidence type="ECO:0000256" key="7">
    <source>
        <dbReference type="ARBA" id="ARBA00022525"/>
    </source>
</evidence>
<gene>
    <name evidence="24" type="ORF">Malapachy_0299</name>
</gene>
<dbReference type="CDD" id="cd10952">
    <property type="entry name" value="CE4_MrCDA_like"/>
    <property type="match status" value="1"/>
</dbReference>
<dbReference type="EMBL" id="LGAV01000014">
    <property type="protein sequence ID" value="KOS12415.1"/>
    <property type="molecule type" value="Genomic_DNA"/>
</dbReference>
<evidence type="ECO:0000256" key="4">
    <source>
        <dbReference type="ARBA" id="ARBA00010973"/>
    </source>
</evidence>
<dbReference type="GO" id="GO:0006032">
    <property type="term" value="P:chitin catabolic process"/>
    <property type="evidence" value="ECO:0007669"/>
    <property type="project" value="UniProtKB-KW"/>
</dbReference>
<dbReference type="GO" id="GO:0046872">
    <property type="term" value="F:metal ion binding"/>
    <property type="evidence" value="ECO:0007669"/>
    <property type="project" value="UniProtKB-KW"/>
</dbReference>
<evidence type="ECO:0000259" key="23">
    <source>
        <dbReference type="PROSITE" id="PS51677"/>
    </source>
</evidence>
<evidence type="ECO:0000256" key="19">
    <source>
        <dbReference type="ARBA" id="ARBA00023326"/>
    </source>
</evidence>
<dbReference type="GO" id="GO:0004099">
    <property type="term" value="F:chitin deacetylase activity"/>
    <property type="evidence" value="ECO:0007669"/>
    <property type="project" value="UniProtKB-EC"/>
</dbReference>
<dbReference type="OrthoDB" id="407355at2759"/>
<evidence type="ECO:0000313" key="24">
    <source>
        <dbReference type="EMBL" id="KOS12415.1"/>
    </source>
</evidence>
<dbReference type="VEuPathDB" id="FungiDB:Malapachy_0299"/>
<evidence type="ECO:0000256" key="12">
    <source>
        <dbReference type="ARBA" id="ARBA00023024"/>
    </source>
</evidence>
<feature type="region of interest" description="Disordered" evidence="22">
    <location>
        <begin position="503"/>
        <end position="542"/>
    </location>
</feature>
<feature type="compositionally biased region" description="Polar residues" evidence="22">
    <location>
        <begin position="207"/>
        <end position="219"/>
    </location>
</feature>
<dbReference type="GO" id="GO:0000272">
    <property type="term" value="P:polysaccharide catabolic process"/>
    <property type="evidence" value="ECO:0007669"/>
    <property type="project" value="UniProtKB-KW"/>
</dbReference>
<comment type="subcellular location">
    <subcellularLocation>
        <location evidence="3">Cell membrane</location>
        <topology evidence="3">Lipid-anchor</topology>
        <topology evidence="3">GPI-anchor</topology>
    </subcellularLocation>
    <subcellularLocation>
        <location evidence="2">Secreted</location>
        <location evidence="2">Cell wall</location>
    </subcellularLocation>
</comment>
<keyword evidence="11" id="KW-0378">Hydrolase</keyword>
<dbReference type="PROSITE" id="PS51677">
    <property type="entry name" value="NODB"/>
    <property type="match status" value="2"/>
</dbReference>
<evidence type="ECO:0000256" key="18">
    <source>
        <dbReference type="ARBA" id="ARBA00023316"/>
    </source>
</evidence>
<dbReference type="Proteomes" id="UP000037751">
    <property type="component" value="Unassembled WGS sequence"/>
</dbReference>
<comment type="similarity">
    <text evidence="4">Belongs to the polysaccharide deacetylase family.</text>
</comment>
<evidence type="ECO:0000256" key="17">
    <source>
        <dbReference type="ARBA" id="ARBA00023288"/>
    </source>
</evidence>
<dbReference type="InterPro" id="IPR011330">
    <property type="entry name" value="Glyco_hydro/deAcase_b/a-brl"/>
</dbReference>
<evidence type="ECO:0000256" key="8">
    <source>
        <dbReference type="ARBA" id="ARBA00022622"/>
    </source>
</evidence>
<accession>A0A0M9VMN0</accession>
<evidence type="ECO:0000256" key="14">
    <source>
        <dbReference type="ARBA" id="ARBA00023180"/>
    </source>
</evidence>
<reference evidence="24 25" key="1">
    <citation type="submission" date="2015-07" db="EMBL/GenBank/DDBJ databases">
        <title>Draft Genome Sequence of Malassezia furfur CBS1878 and Malassezia pachydermatis CBS1879.</title>
        <authorList>
            <person name="Triana S."/>
            <person name="Ohm R."/>
            <person name="Gonzalez A."/>
            <person name="DeCock H."/>
            <person name="Restrepo S."/>
            <person name="Celis A."/>
        </authorList>
    </citation>
    <scope>NUCLEOTIDE SEQUENCE [LARGE SCALE GENOMIC DNA]</scope>
    <source>
        <strain evidence="24 25">CBS 1879</strain>
    </source>
</reference>
<evidence type="ECO:0000256" key="5">
    <source>
        <dbReference type="ARBA" id="ARBA00022475"/>
    </source>
</evidence>
<keyword evidence="7" id="KW-0964">Secreted</keyword>
<dbReference type="GO" id="GO:0009272">
    <property type="term" value="P:fungal-type cell wall biogenesis"/>
    <property type="evidence" value="ECO:0007669"/>
    <property type="project" value="UniProtKB-ARBA"/>
</dbReference>
<keyword evidence="19" id="KW-0624">Polysaccharide degradation</keyword>
<keyword evidence="6" id="KW-0134">Cell wall</keyword>
<sequence>MTLSDESVFTELYYTLCIIKDVMDVTPPCWRPPFGNVDDRVRAIANGLGLRTILWDSNTDDWDIAPDGASSTQKIDANYNKIITLPSKGKTGKHGVVVLTHEVNKHTMDEFMRQYPKVQSAYEHVVPLSACFNATHPYAENTLRSTNRTQECNGYSLPQSHNFHNAYPKSNEIAYIMDNDDTARSVWNDIRASGIIPNHVEVKEGTDGNQGISDSQNDSYSDKDPDCWWTATTCTKPKADGLSEDIVSCPEPGTWGLTFDDGPDCGHNEFYDFLQQQKLKATMFYIGGNVMDNPLQAQRGLADGHNICVHTWSHHYTTTLEDENVFAELYYTMRVIKDVIGITPRCWRPPYGDVDDRVRAIATALGLRTIIWDQDTDDWDIQPEGGSSTQKIDSNYDKIVSLASSKKTDTHGIVVLNHELNKYTMSEFMKEYPKVKDAFPHVVPLSACFNATNPYPEDGPTYSTFDDYISGNIDANNVPDMANFQIQVGSKMDIVTLSNQTDVGGFSPQSKPNKNANDTTSVDASPSSSTTQKPTHNSGTSLTMSLPTPWLITALFYALYL</sequence>